<name>A0ABP1PIH7_9HEXA</name>
<keyword evidence="1" id="KW-0732">Signal</keyword>
<dbReference type="SMART" id="SM00198">
    <property type="entry name" value="SCP"/>
    <property type="match status" value="1"/>
</dbReference>
<proteinExistence type="predicted"/>
<dbReference type="PRINTS" id="PR00837">
    <property type="entry name" value="V5TPXLIKE"/>
</dbReference>
<dbReference type="Pfam" id="PF00188">
    <property type="entry name" value="CAP"/>
    <property type="match status" value="1"/>
</dbReference>
<keyword evidence="4" id="KW-1185">Reference proteome</keyword>
<dbReference type="Proteomes" id="UP001642540">
    <property type="component" value="Unassembled WGS sequence"/>
</dbReference>
<accession>A0ABP1PIH7</accession>
<evidence type="ECO:0000259" key="2">
    <source>
        <dbReference type="SMART" id="SM00198"/>
    </source>
</evidence>
<protein>
    <recommendedName>
        <fullName evidence="2">SCP domain-containing protein</fullName>
    </recommendedName>
</protein>
<dbReference type="InterPro" id="IPR034113">
    <property type="entry name" value="SCP_GAPR1-like"/>
</dbReference>
<evidence type="ECO:0000256" key="1">
    <source>
        <dbReference type="SAM" id="SignalP"/>
    </source>
</evidence>
<dbReference type="InterPro" id="IPR035940">
    <property type="entry name" value="CAP_sf"/>
</dbReference>
<dbReference type="EMBL" id="CAXLJM020000002">
    <property type="protein sequence ID" value="CAL8068601.1"/>
    <property type="molecule type" value="Genomic_DNA"/>
</dbReference>
<organism evidence="3 4">
    <name type="scientific">Orchesella dallaii</name>
    <dbReference type="NCBI Taxonomy" id="48710"/>
    <lineage>
        <taxon>Eukaryota</taxon>
        <taxon>Metazoa</taxon>
        <taxon>Ecdysozoa</taxon>
        <taxon>Arthropoda</taxon>
        <taxon>Hexapoda</taxon>
        <taxon>Collembola</taxon>
        <taxon>Entomobryomorpha</taxon>
        <taxon>Entomobryoidea</taxon>
        <taxon>Orchesellidae</taxon>
        <taxon>Orchesellinae</taxon>
        <taxon>Orchesella</taxon>
    </lineage>
</organism>
<comment type="caution">
    <text evidence="3">The sequence shown here is derived from an EMBL/GenBank/DDBJ whole genome shotgun (WGS) entry which is preliminary data.</text>
</comment>
<feature type="signal peptide" evidence="1">
    <location>
        <begin position="1"/>
        <end position="25"/>
    </location>
</feature>
<feature type="domain" description="SCP" evidence="2">
    <location>
        <begin position="187"/>
        <end position="341"/>
    </location>
</feature>
<evidence type="ECO:0000313" key="3">
    <source>
        <dbReference type="EMBL" id="CAL8068601.1"/>
    </source>
</evidence>
<dbReference type="CDD" id="cd05382">
    <property type="entry name" value="CAP_GAPR1-like"/>
    <property type="match status" value="1"/>
</dbReference>
<feature type="chain" id="PRO_5045079379" description="SCP domain-containing protein" evidence="1">
    <location>
        <begin position="26"/>
        <end position="355"/>
    </location>
</feature>
<dbReference type="InterPro" id="IPR001283">
    <property type="entry name" value="CRISP-related"/>
</dbReference>
<sequence length="355" mass="39448">MGRSSPSRMALWAILLATTTSLVVSAEDPQYGATMFTKAARGVCWIEKLHKLPPIKKEGVNWGTCDDNVRIDDDKYAKLVKNTEDQLTKKNADLNKYRGMINDNAMKGMKNSIRTKFQRLPSAYRSACASYIEDENKAAPKDYSSVLNDASEYPFRGLAHCLLNTLENENGAKGISDMKSNMDNPKPFLDAILERENENRARHGVPALTMDSELNTRAQRYAEILARKCHMEHMSKDPEFGENHPDLQYNGGRTGENLAELKAMQGSDADSGVDGANEWYTEIENYPWPAWTGGKTKGVIGHFTASVWKSSQLVGYGVARRDGCDKILVVARYSPGGNVQSAGMPKYKENVLPPL</sequence>
<dbReference type="SUPFAM" id="SSF55797">
    <property type="entry name" value="PR-1-like"/>
    <property type="match status" value="1"/>
</dbReference>
<dbReference type="Gene3D" id="3.40.33.10">
    <property type="entry name" value="CAP"/>
    <property type="match status" value="1"/>
</dbReference>
<evidence type="ECO:0000313" key="4">
    <source>
        <dbReference type="Proteomes" id="UP001642540"/>
    </source>
</evidence>
<gene>
    <name evidence="3" type="ORF">ODALV1_LOCUS376</name>
</gene>
<reference evidence="3 4" key="1">
    <citation type="submission" date="2024-08" db="EMBL/GenBank/DDBJ databases">
        <authorList>
            <person name="Cucini C."/>
            <person name="Frati F."/>
        </authorList>
    </citation>
    <scope>NUCLEOTIDE SEQUENCE [LARGE SCALE GENOMIC DNA]</scope>
</reference>
<dbReference type="PANTHER" id="PTHR10334">
    <property type="entry name" value="CYSTEINE-RICH SECRETORY PROTEIN-RELATED"/>
    <property type="match status" value="1"/>
</dbReference>
<dbReference type="InterPro" id="IPR014044">
    <property type="entry name" value="CAP_dom"/>
</dbReference>